<feature type="region of interest" description="Disordered" evidence="5">
    <location>
        <begin position="1"/>
        <end position="121"/>
    </location>
</feature>
<dbReference type="Pfam" id="PF08144">
    <property type="entry name" value="CPL"/>
    <property type="match status" value="1"/>
</dbReference>
<dbReference type="InterPro" id="IPR001313">
    <property type="entry name" value="Pumilio_RNA-bd_rpt"/>
</dbReference>
<dbReference type="GO" id="GO:0005730">
    <property type="term" value="C:nucleolus"/>
    <property type="evidence" value="ECO:0007669"/>
    <property type="project" value="TreeGrafter"/>
</dbReference>
<dbReference type="PROSITE" id="PS50303">
    <property type="entry name" value="PUM_HD"/>
    <property type="match status" value="1"/>
</dbReference>
<protein>
    <recommendedName>
        <fullName evidence="6">PUM-HD domain-containing protein</fullName>
    </recommendedName>
</protein>
<feature type="repeat" description="Pumilio" evidence="4">
    <location>
        <begin position="343"/>
        <end position="379"/>
    </location>
</feature>
<feature type="compositionally biased region" description="Basic and acidic residues" evidence="5">
    <location>
        <begin position="102"/>
        <end position="121"/>
    </location>
</feature>
<dbReference type="InterPro" id="IPR011989">
    <property type="entry name" value="ARM-like"/>
</dbReference>
<dbReference type="GO" id="GO:0003729">
    <property type="term" value="F:mRNA binding"/>
    <property type="evidence" value="ECO:0007669"/>
    <property type="project" value="TreeGrafter"/>
</dbReference>
<evidence type="ECO:0000256" key="3">
    <source>
        <dbReference type="ARBA" id="ARBA00024893"/>
    </source>
</evidence>
<evidence type="ECO:0000256" key="2">
    <source>
        <dbReference type="ARBA" id="ARBA00022884"/>
    </source>
</evidence>
<name>A0A292PLF7_9PEZI</name>
<dbReference type="SMART" id="SM00025">
    <property type="entry name" value="Pumilio"/>
    <property type="match status" value="6"/>
</dbReference>
<dbReference type="PANTHER" id="PTHR13389">
    <property type="entry name" value="PUMILIO HOMOLOG 3"/>
    <property type="match status" value="1"/>
</dbReference>
<dbReference type="Pfam" id="PF00806">
    <property type="entry name" value="PUF"/>
    <property type="match status" value="1"/>
</dbReference>
<dbReference type="InterPro" id="IPR033133">
    <property type="entry name" value="PUM-HD"/>
</dbReference>
<reference evidence="7" key="1">
    <citation type="submission" date="2015-10" db="EMBL/GenBank/DDBJ databases">
        <authorList>
            <person name="Regsiter A."/>
            <person name="william w."/>
        </authorList>
    </citation>
    <scope>NUCLEOTIDE SEQUENCE</scope>
    <source>
        <strain evidence="7">Montdore</strain>
    </source>
</reference>
<accession>A0A292PLF7</accession>
<dbReference type="Gene3D" id="1.25.10.10">
    <property type="entry name" value="Leucine-rich Repeat Variant"/>
    <property type="match status" value="1"/>
</dbReference>
<feature type="domain" description="PUM-HD" evidence="6">
    <location>
        <begin position="135"/>
        <end position="479"/>
    </location>
</feature>
<dbReference type="SUPFAM" id="SSF48371">
    <property type="entry name" value="ARM repeat"/>
    <property type="match status" value="1"/>
</dbReference>
<evidence type="ECO:0000259" key="6">
    <source>
        <dbReference type="PROSITE" id="PS50303"/>
    </source>
</evidence>
<proteinExistence type="predicted"/>
<dbReference type="InterPro" id="IPR012959">
    <property type="entry name" value="CPL_dom"/>
</dbReference>
<evidence type="ECO:0000256" key="1">
    <source>
        <dbReference type="ARBA" id="ARBA00022737"/>
    </source>
</evidence>
<dbReference type="GO" id="GO:0006417">
    <property type="term" value="P:regulation of translation"/>
    <property type="evidence" value="ECO:0007669"/>
    <property type="project" value="TreeGrafter"/>
</dbReference>
<evidence type="ECO:0000313" key="7">
    <source>
        <dbReference type="EMBL" id="CUS08346.1"/>
    </source>
</evidence>
<dbReference type="PROSITE" id="PS50302">
    <property type="entry name" value="PUM"/>
    <property type="match status" value="2"/>
</dbReference>
<evidence type="ECO:0000256" key="5">
    <source>
        <dbReference type="SAM" id="MobiDB-lite"/>
    </source>
</evidence>
<dbReference type="EMBL" id="LN891139">
    <property type="protein sequence ID" value="CUS08346.1"/>
    <property type="molecule type" value="Genomic_DNA"/>
</dbReference>
<evidence type="ECO:0000256" key="4">
    <source>
        <dbReference type="PROSITE-ProRule" id="PRU00317"/>
    </source>
</evidence>
<keyword evidence="1" id="KW-0677">Repeat</keyword>
<sequence length="653" mass="72335">MGASKRKQGKTQSVTTHKKPKLSEPKIKNKKSKNPVPPPRVVKSESEESEEGDEEDSDNSNEESDEEEEFRGIEDGDEDEEVNISDREKSKGSAGGASGSLKSKESHAEQKRLAAERKLAKPHGEIITRSKRIWERLRRTKLAPEERKKLIAELGQLIKGRVSDLVFKHDASRIVQSALKYGDKTTRANITAELKGNYVALAQSSYGKYLVVKILHYGTPENRKIVVQEFYGHVRKLIKHREAALVIEDAFREYATPEQRSALLQEFYGVEFAIFKDTSDKPSLKELLQKSPEKRAVIMKSLFDQIDGVTKKGATIFTILHKAMLEYILNTRPGTTETTEFIELVKEHVADIAFTKDGSQVVVRCMALGTAKDRKVMIKALKSEAISLARHEYGYLVLLSIFETVDDTVLVAKSLLPEFQKHLQELACDKYGRTPLLYPFSERHPRVVPRSAIAALEEVEKLRKSTSKKDPATRLSELRAHFSQPFLQCIAKNAGDLIRDSFGCQFITEVLLGSTGDKSPALHALASTAAGDPKTADGSDGPHVVNTAAVGRMYKTLVTGGHYSSKENKAIAITPPLGFHSLLWEQIRPHANAWATGTGSFVVVALLEAEGFPARQELVSVLNRKKLRKAAEDVGNKGSSVIMGILEKGGEVS</sequence>
<dbReference type="PANTHER" id="PTHR13389:SF0">
    <property type="entry name" value="PUMILIO HOMOLOG 3"/>
    <property type="match status" value="1"/>
</dbReference>
<feature type="repeat" description="Pumilio" evidence="4">
    <location>
        <begin position="193"/>
        <end position="228"/>
    </location>
</feature>
<dbReference type="InterPro" id="IPR016024">
    <property type="entry name" value="ARM-type_fold"/>
</dbReference>
<comment type="function">
    <text evidence="3">RNA-binding nucleolar protein required for pre-rRNA processing. Involved in production of 18S rRNA and assembly of small ribosomal subunit.</text>
</comment>
<dbReference type="Proteomes" id="UP001412239">
    <property type="component" value="Unassembled WGS sequence"/>
</dbReference>
<gene>
    <name evidence="7" type="ORF">GSTUAT00007589001</name>
</gene>
<evidence type="ECO:0000313" key="8">
    <source>
        <dbReference type="Proteomes" id="UP001412239"/>
    </source>
</evidence>
<keyword evidence="2" id="KW-0694">RNA-binding</keyword>
<keyword evidence="8" id="KW-1185">Reference proteome</keyword>
<dbReference type="InterPro" id="IPR040059">
    <property type="entry name" value="PUM3"/>
</dbReference>
<organism evidence="7 8">
    <name type="scientific">Tuber aestivum</name>
    <name type="common">summer truffle</name>
    <dbReference type="NCBI Taxonomy" id="59557"/>
    <lineage>
        <taxon>Eukaryota</taxon>
        <taxon>Fungi</taxon>
        <taxon>Dikarya</taxon>
        <taxon>Ascomycota</taxon>
        <taxon>Pezizomycotina</taxon>
        <taxon>Pezizomycetes</taxon>
        <taxon>Pezizales</taxon>
        <taxon>Tuberaceae</taxon>
        <taxon>Tuber</taxon>
    </lineage>
</organism>
<dbReference type="AlphaFoldDB" id="A0A292PLF7"/>
<feature type="compositionally biased region" description="Acidic residues" evidence="5">
    <location>
        <begin position="47"/>
        <end position="83"/>
    </location>
</feature>